<dbReference type="InterPro" id="IPR004662">
    <property type="entry name" value="AcgluKinase_fam"/>
</dbReference>
<keyword evidence="7" id="KW-0547">Nucleotide-binding</keyword>
<evidence type="ECO:0000259" key="13">
    <source>
        <dbReference type="Pfam" id="PF00696"/>
    </source>
</evidence>
<dbReference type="Pfam" id="PF00696">
    <property type="entry name" value="AA_kinase"/>
    <property type="match status" value="1"/>
</dbReference>
<dbReference type="Gene3D" id="3.40.1160.10">
    <property type="entry name" value="Acetylglutamate kinase-like"/>
    <property type="match status" value="1"/>
</dbReference>
<accession>A0A8J7S7M4</accession>
<keyword evidence="8 14" id="KW-0418">Kinase</keyword>
<dbReference type="GO" id="GO:0005737">
    <property type="term" value="C:cytoplasm"/>
    <property type="evidence" value="ECO:0007669"/>
    <property type="project" value="InterPro"/>
</dbReference>
<sequence length="264" mass="28646">MDAIVIKISGNVVADFNALGNLCEYVKKRKGEGLRIVMIHGGGRQISELSQRTDVPVRQVAGRRITDEATREILLYTVGGRANREIVAFLRRNDIPSVGISGIDGGLTTAHRRPPMDIDGNPVDFGLVGEIDSVDTKLLEHLTDGGFLPVVGCLTYSEDDGILNINADTFAIRISLALQVRELVMLMDPPAVLDARKKPIDTMNRRDWQRGLEEGWITDGMKPKLLTAFEALDNGVQSVLLTNAGTLAAGGGTRLVADDKETQS</sequence>
<evidence type="ECO:0000256" key="5">
    <source>
        <dbReference type="ARBA" id="ARBA00022605"/>
    </source>
</evidence>
<evidence type="ECO:0000256" key="2">
    <source>
        <dbReference type="ARBA" id="ARBA00013065"/>
    </source>
</evidence>
<evidence type="ECO:0000256" key="9">
    <source>
        <dbReference type="ARBA" id="ARBA00022840"/>
    </source>
</evidence>
<evidence type="ECO:0000256" key="4">
    <source>
        <dbReference type="ARBA" id="ARBA00022571"/>
    </source>
</evidence>
<keyword evidence="9" id="KW-0067">ATP-binding</keyword>
<name>A0A8J7S7M4_9BACT</name>
<dbReference type="SUPFAM" id="SSF53633">
    <property type="entry name" value="Carbamate kinase-like"/>
    <property type="match status" value="1"/>
</dbReference>
<dbReference type="RefSeq" id="WP_210510304.1">
    <property type="nucleotide sequence ID" value="NZ_JAFIDN010000002.1"/>
</dbReference>
<dbReference type="EC" id="2.7.2.8" evidence="2"/>
<dbReference type="GO" id="GO:0005524">
    <property type="term" value="F:ATP binding"/>
    <property type="evidence" value="ECO:0007669"/>
    <property type="project" value="UniProtKB-KW"/>
</dbReference>
<dbReference type="GO" id="GO:0003991">
    <property type="term" value="F:acetylglutamate kinase activity"/>
    <property type="evidence" value="ECO:0007669"/>
    <property type="project" value="UniProtKB-EC"/>
</dbReference>
<evidence type="ECO:0000313" key="15">
    <source>
        <dbReference type="Proteomes" id="UP000673975"/>
    </source>
</evidence>
<evidence type="ECO:0000256" key="10">
    <source>
        <dbReference type="ARBA" id="ARBA00030178"/>
    </source>
</evidence>
<protein>
    <recommendedName>
        <fullName evidence="3">Acetylglutamate kinase</fullName>
        <ecNumber evidence="2">2.7.2.8</ecNumber>
    </recommendedName>
    <alternativeName>
        <fullName evidence="10">N-acetyl-L-glutamate 5-phosphotransferase</fullName>
    </alternativeName>
    <alternativeName>
        <fullName evidence="11">NAG kinase</fullName>
    </alternativeName>
</protein>
<keyword evidence="15" id="KW-1185">Reference proteome</keyword>
<dbReference type="PANTHER" id="PTHR23342">
    <property type="entry name" value="N-ACETYLGLUTAMATE SYNTHASE"/>
    <property type="match status" value="1"/>
</dbReference>
<dbReference type="AlphaFoldDB" id="A0A8J7S7M4"/>
<evidence type="ECO:0000256" key="6">
    <source>
        <dbReference type="ARBA" id="ARBA00022679"/>
    </source>
</evidence>
<comment type="catalytic activity">
    <reaction evidence="12">
        <text>N-acetyl-L-glutamate + ATP = N-acetyl-L-glutamyl 5-phosphate + ADP</text>
        <dbReference type="Rhea" id="RHEA:14629"/>
        <dbReference type="ChEBI" id="CHEBI:30616"/>
        <dbReference type="ChEBI" id="CHEBI:44337"/>
        <dbReference type="ChEBI" id="CHEBI:57936"/>
        <dbReference type="ChEBI" id="CHEBI:456216"/>
        <dbReference type="EC" id="2.7.2.8"/>
    </reaction>
</comment>
<evidence type="ECO:0000256" key="1">
    <source>
        <dbReference type="ARBA" id="ARBA00004828"/>
    </source>
</evidence>
<reference evidence="14" key="1">
    <citation type="submission" date="2021-02" db="EMBL/GenBank/DDBJ databases">
        <title>Natronogracilivirga saccharolytica gen. nov. sp. nov. a new anaerobic, haloalkiliphilic carbohydrate-fermenting bacterium from soda lake and proposing of Cyclonatronumiaceae fam. nov. in the phylum Balneolaeota.</title>
        <authorList>
            <person name="Zhilina T.N."/>
            <person name="Sorokin D.Y."/>
            <person name="Zavarzina D.G."/>
            <person name="Toshchakov S.V."/>
            <person name="Kublanov I.V."/>
        </authorList>
    </citation>
    <scope>NUCLEOTIDE SEQUENCE</scope>
    <source>
        <strain evidence="14">Z-1702</strain>
    </source>
</reference>
<dbReference type="PANTHER" id="PTHR23342:SF0">
    <property type="entry name" value="N-ACETYLGLUTAMATE SYNTHASE, MITOCHONDRIAL"/>
    <property type="match status" value="1"/>
</dbReference>
<comment type="pathway">
    <text evidence="1">Amino-acid biosynthesis; L-arginine biosynthesis; N(2)-acetyl-L-ornithine from L-glutamate: step 2/4.</text>
</comment>
<dbReference type="NCBIfam" id="TIGR00761">
    <property type="entry name" value="argB"/>
    <property type="match status" value="1"/>
</dbReference>
<organism evidence="14 15">
    <name type="scientific">Natronogracilivirga saccharolytica</name>
    <dbReference type="NCBI Taxonomy" id="2812953"/>
    <lineage>
        <taxon>Bacteria</taxon>
        <taxon>Pseudomonadati</taxon>
        <taxon>Balneolota</taxon>
        <taxon>Balneolia</taxon>
        <taxon>Balneolales</taxon>
        <taxon>Cyclonatronaceae</taxon>
        <taxon>Natronogracilivirga</taxon>
    </lineage>
</organism>
<dbReference type="Proteomes" id="UP000673975">
    <property type="component" value="Unassembled WGS sequence"/>
</dbReference>
<dbReference type="InterPro" id="IPR001048">
    <property type="entry name" value="Asp/Glu/Uridylate_kinase"/>
</dbReference>
<dbReference type="PIRSF" id="PIRSF000728">
    <property type="entry name" value="NAGK"/>
    <property type="match status" value="1"/>
</dbReference>
<dbReference type="InterPro" id="IPR036393">
    <property type="entry name" value="AceGlu_kinase-like_sf"/>
</dbReference>
<keyword evidence="4" id="KW-0055">Arginine biosynthesis</keyword>
<evidence type="ECO:0000256" key="3">
    <source>
        <dbReference type="ARBA" id="ARBA00021197"/>
    </source>
</evidence>
<evidence type="ECO:0000313" key="14">
    <source>
        <dbReference type="EMBL" id="MBP3191636.1"/>
    </source>
</evidence>
<keyword evidence="6 14" id="KW-0808">Transferase</keyword>
<evidence type="ECO:0000256" key="7">
    <source>
        <dbReference type="ARBA" id="ARBA00022741"/>
    </source>
</evidence>
<keyword evidence="5" id="KW-0028">Amino-acid biosynthesis</keyword>
<evidence type="ECO:0000256" key="11">
    <source>
        <dbReference type="ARBA" id="ARBA00030639"/>
    </source>
</evidence>
<dbReference type="GO" id="GO:0006526">
    <property type="term" value="P:L-arginine biosynthetic process"/>
    <property type="evidence" value="ECO:0007669"/>
    <property type="project" value="UniProtKB-KW"/>
</dbReference>
<dbReference type="EMBL" id="JAFIDN010000002">
    <property type="protein sequence ID" value="MBP3191636.1"/>
    <property type="molecule type" value="Genomic_DNA"/>
</dbReference>
<dbReference type="CDD" id="cd04238">
    <property type="entry name" value="AAK_NAGK-like"/>
    <property type="match status" value="1"/>
</dbReference>
<proteinExistence type="predicted"/>
<evidence type="ECO:0000256" key="12">
    <source>
        <dbReference type="ARBA" id="ARBA00048141"/>
    </source>
</evidence>
<comment type="caution">
    <text evidence="14">The sequence shown here is derived from an EMBL/GenBank/DDBJ whole genome shotgun (WGS) entry which is preliminary data.</text>
</comment>
<feature type="domain" description="Aspartate/glutamate/uridylate kinase" evidence="13">
    <location>
        <begin position="4"/>
        <end position="243"/>
    </location>
</feature>
<evidence type="ECO:0000256" key="8">
    <source>
        <dbReference type="ARBA" id="ARBA00022777"/>
    </source>
</evidence>
<gene>
    <name evidence="14" type="primary">argB</name>
    <name evidence="14" type="ORF">NATSA_03055</name>
</gene>